<sequence length="390" mass="42640">MAAPDALRWVKACLSQNCIPPGALLVGYDSDKEEIYAARAEHEGDIVPAKFIPSKGACYIAYDGEELAKDQFEVLVPMELCWQEAYDGAVPPNAVKAGSAADGEVLYFGRVCHNAAYIPGKIHPSHGTCYYSYDGEERCSAEYECLKKHETFYGCHNPSVTDAVNMRGRPYYGYGMPPPPPYGYPPAINIHMYPHPGFAPQPGYPHPGYPYHPNLFYPPGEPVNVVEQPSEIVPELPGETVELPWSTYKWVPACLSQNSIPPGALRVGTDADDAEIYAGRAHHEGEIVPAKVIPSKNACYIAFNGEEILKDQFEVLVPSMFSWQFSSGGEVPPGAVEAGVTADGEKLYFGRVTHEGGVTPGKIHPSHGNCYYAFDGEERVSAEYECLVLI</sequence>
<dbReference type="Pfam" id="PF11901">
    <property type="entry name" value="DM9"/>
    <property type="match status" value="2"/>
</dbReference>
<dbReference type="SMART" id="SM00696">
    <property type="entry name" value="DM9"/>
    <property type="match status" value="4"/>
</dbReference>
<accession>A0ABM3MSV9</accession>
<organism evidence="1 2">
    <name type="scientific">Galleria mellonella</name>
    <name type="common">Greater wax moth</name>
    <dbReference type="NCBI Taxonomy" id="7137"/>
    <lineage>
        <taxon>Eukaryota</taxon>
        <taxon>Metazoa</taxon>
        <taxon>Ecdysozoa</taxon>
        <taxon>Arthropoda</taxon>
        <taxon>Hexapoda</taxon>
        <taxon>Insecta</taxon>
        <taxon>Pterygota</taxon>
        <taxon>Neoptera</taxon>
        <taxon>Endopterygota</taxon>
        <taxon>Lepidoptera</taxon>
        <taxon>Glossata</taxon>
        <taxon>Ditrysia</taxon>
        <taxon>Pyraloidea</taxon>
        <taxon>Pyralidae</taxon>
        <taxon>Galleriinae</taxon>
        <taxon>Galleria</taxon>
    </lineage>
</organism>
<dbReference type="InterPro" id="IPR006616">
    <property type="entry name" value="DM9_repeat"/>
</dbReference>
<dbReference type="RefSeq" id="XP_052754447.1">
    <property type="nucleotide sequence ID" value="XM_052898487.1"/>
</dbReference>
<gene>
    <name evidence="2" type="primary">LOC113509492</name>
</gene>
<evidence type="ECO:0000313" key="1">
    <source>
        <dbReference type="Proteomes" id="UP001652740"/>
    </source>
</evidence>
<proteinExistence type="predicted"/>
<dbReference type="PANTHER" id="PTHR31649">
    <property type="entry name" value="AGAP009604-PA"/>
    <property type="match status" value="1"/>
</dbReference>
<keyword evidence="1" id="KW-1185">Reference proteome</keyword>
<reference evidence="2" key="1">
    <citation type="submission" date="2025-08" db="UniProtKB">
        <authorList>
            <consortium name="RefSeq"/>
        </authorList>
    </citation>
    <scope>IDENTIFICATION</scope>
    <source>
        <tissue evidence="2">Whole larvae</tissue>
    </source>
</reference>
<dbReference type="GeneID" id="113509492"/>
<protein>
    <submittedName>
        <fullName evidence="2">Uncharacterized protein LOC113509492</fullName>
    </submittedName>
</protein>
<dbReference type="Proteomes" id="UP001652740">
    <property type="component" value="Unplaced"/>
</dbReference>
<name>A0ABM3MSV9_GALME</name>
<dbReference type="PANTHER" id="PTHR31649:SF10">
    <property type="entry name" value="IP19903P-RELATED"/>
    <property type="match status" value="1"/>
</dbReference>
<evidence type="ECO:0000313" key="2">
    <source>
        <dbReference type="RefSeq" id="XP_052754447.1"/>
    </source>
</evidence>